<organism evidence="1 2">
    <name type="scientific">Candidatus Entotheonella gemina</name>
    <dbReference type="NCBI Taxonomy" id="1429439"/>
    <lineage>
        <taxon>Bacteria</taxon>
        <taxon>Pseudomonadati</taxon>
        <taxon>Nitrospinota/Tectimicrobiota group</taxon>
        <taxon>Candidatus Tectimicrobiota</taxon>
        <taxon>Candidatus Entotheonellia</taxon>
        <taxon>Candidatus Entotheonellales</taxon>
        <taxon>Candidatus Entotheonellaceae</taxon>
        <taxon>Candidatus Entotheonella</taxon>
    </lineage>
</organism>
<protein>
    <submittedName>
        <fullName evidence="1">Uncharacterized protein</fullName>
    </submittedName>
</protein>
<sequence length="94" mass="10602">MSIEPMEDKTTLLDSLLEPFEECLTLEVAEKLVKLRANPAIIAKVEELAEKCNEGQLTADERDEYESYIHVNNVMIMMKAKARKFLQANGIGST</sequence>
<evidence type="ECO:0000313" key="1">
    <source>
        <dbReference type="EMBL" id="ETX06445.1"/>
    </source>
</evidence>
<dbReference type="EMBL" id="AZHX01000692">
    <property type="protein sequence ID" value="ETX06445.1"/>
    <property type="molecule type" value="Genomic_DNA"/>
</dbReference>
<reference evidence="1 2" key="1">
    <citation type="journal article" date="2014" name="Nature">
        <title>An environmental bacterial taxon with a large and distinct metabolic repertoire.</title>
        <authorList>
            <person name="Wilson M.C."/>
            <person name="Mori T."/>
            <person name="Ruckert C."/>
            <person name="Uria A.R."/>
            <person name="Helf M.J."/>
            <person name="Takada K."/>
            <person name="Gernert C."/>
            <person name="Steffens U.A."/>
            <person name="Heycke N."/>
            <person name="Schmitt S."/>
            <person name="Rinke C."/>
            <person name="Helfrich E.J."/>
            <person name="Brachmann A.O."/>
            <person name="Gurgui C."/>
            <person name="Wakimoto T."/>
            <person name="Kracht M."/>
            <person name="Crusemann M."/>
            <person name="Hentschel U."/>
            <person name="Abe I."/>
            <person name="Matsunaga S."/>
            <person name="Kalinowski J."/>
            <person name="Takeyama H."/>
            <person name="Piel J."/>
        </authorList>
    </citation>
    <scope>NUCLEOTIDE SEQUENCE [LARGE SCALE GENOMIC DNA]</scope>
    <source>
        <strain evidence="2">TSY2</strain>
    </source>
</reference>
<keyword evidence="2" id="KW-1185">Reference proteome</keyword>
<dbReference type="Proteomes" id="UP000019140">
    <property type="component" value="Unassembled WGS sequence"/>
</dbReference>
<accession>W4M8B9</accession>
<comment type="caution">
    <text evidence="1">The sequence shown here is derived from an EMBL/GenBank/DDBJ whole genome shotgun (WGS) entry which is preliminary data.</text>
</comment>
<dbReference type="AlphaFoldDB" id="W4M8B9"/>
<proteinExistence type="predicted"/>
<evidence type="ECO:0000313" key="2">
    <source>
        <dbReference type="Proteomes" id="UP000019140"/>
    </source>
</evidence>
<gene>
    <name evidence="1" type="ORF">ETSY2_17090</name>
</gene>
<dbReference type="HOGENOM" id="CLU_188214_0_0_7"/>
<name>W4M8B9_9BACT</name>